<dbReference type="PANTHER" id="PTHR14352:SF2">
    <property type="entry name" value="HAUS AUGMIN-LIKE COMPLEX SUBUNIT 7"/>
    <property type="match status" value="1"/>
</dbReference>
<gene>
    <name evidence="2" type="primary">haus7</name>
</gene>
<proteinExistence type="predicted"/>
<dbReference type="GeneTree" id="ENSGT00390000003937"/>
<dbReference type="InterPro" id="IPR029711">
    <property type="entry name" value="Haus7-like"/>
</dbReference>
<name>A0AAZ3QUD6_ONCTS</name>
<protein>
    <submittedName>
        <fullName evidence="2">HAUS augmin-like complex, subunit 7</fullName>
    </submittedName>
</protein>
<dbReference type="GO" id="GO:0031023">
    <property type="term" value="P:microtubule organizing center organization"/>
    <property type="evidence" value="ECO:0007669"/>
    <property type="project" value="TreeGrafter"/>
</dbReference>
<keyword evidence="3" id="KW-1185">Reference proteome</keyword>
<dbReference type="GO" id="GO:0070652">
    <property type="term" value="C:HAUS complex"/>
    <property type="evidence" value="ECO:0007669"/>
    <property type="project" value="TreeGrafter"/>
</dbReference>
<reference evidence="2" key="2">
    <citation type="submission" date="2025-08" db="UniProtKB">
        <authorList>
            <consortium name="Ensembl"/>
        </authorList>
    </citation>
    <scope>IDENTIFICATION</scope>
</reference>
<dbReference type="Proteomes" id="UP000694402">
    <property type="component" value="Unassembled WGS sequence"/>
</dbReference>
<evidence type="ECO:0000313" key="3">
    <source>
        <dbReference type="Proteomes" id="UP000694402"/>
    </source>
</evidence>
<dbReference type="PANTHER" id="PTHR14352">
    <property type="entry name" value="HAUS AUGMIN-LIKE COMPLEX SUBUNIT 7"/>
    <property type="match status" value="1"/>
</dbReference>
<dbReference type="AlphaFoldDB" id="A0AAZ3QUD6"/>
<dbReference type="Ensembl" id="ENSOTST00005180211.1">
    <property type="protein sequence ID" value="ENSOTSP00005131825.1"/>
    <property type="gene ID" value="ENSOTSG00005040108.2"/>
</dbReference>
<sequence length="378" mass="42668">MAATSKEHRLSQHVYATLQTLSCSLVEGLYLREADSMQELLCTPSQHRTDILAWICSSICPSLGKKLPTLRSKDPISLSQELAVFGQEMMLCRTDDLDLITGRACPLRQLWFLEQLLTLVPDSVDSSEDSRAGGEGLLKELFCPEALPHLTHALTPTLNPWPSDIRGARKGQRSLPSRSRGEEVADVTALLESTHAALEQLHDQCVFLRGEEASPSRFSVCALRVAVSDLAQMMSVFSRVYDTDFRSYCSRDPPSLRSHTHIFSTVHRLLNACNTELEVLQQVSEVSVCLSDTVNEVHSDPCYWSHGHKRTLYERGTFRCLEIAPKDEPDLWRSWLISFDFPMMSIKEALSLTPPSWRTLPRDTRSSFLFTTERIANR</sequence>
<reference evidence="3" key="1">
    <citation type="journal article" date="2018" name="PLoS ONE">
        <title>Chinook salmon (Oncorhynchus tshawytscha) genome and transcriptome.</title>
        <authorList>
            <person name="Christensen K.A."/>
            <person name="Leong J.S."/>
            <person name="Sakhrani D."/>
            <person name="Biagi C.A."/>
            <person name="Minkley D.R."/>
            <person name="Withler R.E."/>
            <person name="Rondeau E.B."/>
            <person name="Koop B.F."/>
            <person name="Devlin R.H."/>
        </authorList>
    </citation>
    <scope>NUCLEOTIDE SEQUENCE [LARGE SCALE GENOMIC DNA]</scope>
</reference>
<dbReference type="GO" id="GO:0051011">
    <property type="term" value="F:microtubule minus-end binding"/>
    <property type="evidence" value="ECO:0007669"/>
    <property type="project" value="TreeGrafter"/>
</dbReference>
<accession>A0AAZ3QUD6</accession>
<feature type="region of interest" description="Disordered" evidence="1">
    <location>
        <begin position="161"/>
        <end position="181"/>
    </location>
</feature>
<reference evidence="2" key="3">
    <citation type="submission" date="2025-09" db="UniProtKB">
        <authorList>
            <consortium name="Ensembl"/>
        </authorList>
    </citation>
    <scope>IDENTIFICATION</scope>
</reference>
<evidence type="ECO:0000256" key="1">
    <source>
        <dbReference type="SAM" id="MobiDB-lite"/>
    </source>
</evidence>
<evidence type="ECO:0000313" key="2">
    <source>
        <dbReference type="Ensembl" id="ENSOTSP00005131825.1"/>
    </source>
</evidence>
<dbReference type="GO" id="GO:0051225">
    <property type="term" value="P:spindle assembly"/>
    <property type="evidence" value="ECO:0007669"/>
    <property type="project" value="TreeGrafter"/>
</dbReference>
<organism evidence="2 3">
    <name type="scientific">Oncorhynchus tshawytscha</name>
    <name type="common">Chinook salmon</name>
    <name type="synonym">Salmo tshawytscha</name>
    <dbReference type="NCBI Taxonomy" id="74940"/>
    <lineage>
        <taxon>Eukaryota</taxon>
        <taxon>Metazoa</taxon>
        <taxon>Chordata</taxon>
        <taxon>Craniata</taxon>
        <taxon>Vertebrata</taxon>
        <taxon>Euteleostomi</taxon>
        <taxon>Actinopterygii</taxon>
        <taxon>Neopterygii</taxon>
        <taxon>Teleostei</taxon>
        <taxon>Protacanthopterygii</taxon>
        <taxon>Salmoniformes</taxon>
        <taxon>Salmonidae</taxon>
        <taxon>Salmoninae</taxon>
        <taxon>Oncorhynchus</taxon>
    </lineage>
</organism>